<gene>
    <name evidence="1" type="ORF">M407DRAFT_246744</name>
</gene>
<sequence length="51" mass="5585">MTRYEMEVESECEMETLNETERGKLLYGCDGIGGDWGGGTVNDYDSSGSLV</sequence>
<name>A0A0C3K7Q8_9AGAM</name>
<reference evidence="2" key="2">
    <citation type="submission" date="2015-01" db="EMBL/GenBank/DDBJ databases">
        <title>Evolutionary Origins and Diversification of the Mycorrhizal Mutualists.</title>
        <authorList>
            <consortium name="DOE Joint Genome Institute"/>
            <consortium name="Mycorrhizal Genomics Consortium"/>
            <person name="Kohler A."/>
            <person name="Kuo A."/>
            <person name="Nagy L.G."/>
            <person name="Floudas D."/>
            <person name="Copeland A."/>
            <person name="Barry K.W."/>
            <person name="Cichocki N."/>
            <person name="Veneault-Fourrey C."/>
            <person name="LaButti K."/>
            <person name="Lindquist E.A."/>
            <person name="Lipzen A."/>
            <person name="Lundell T."/>
            <person name="Morin E."/>
            <person name="Murat C."/>
            <person name="Riley R."/>
            <person name="Ohm R."/>
            <person name="Sun H."/>
            <person name="Tunlid A."/>
            <person name="Henrissat B."/>
            <person name="Grigoriev I.V."/>
            <person name="Hibbett D.S."/>
            <person name="Martin F."/>
        </authorList>
    </citation>
    <scope>NUCLEOTIDE SEQUENCE [LARGE SCALE GENOMIC DNA]</scope>
    <source>
        <strain evidence="2">MUT 4182</strain>
    </source>
</reference>
<proteinExistence type="predicted"/>
<keyword evidence="2" id="KW-1185">Reference proteome</keyword>
<protein>
    <submittedName>
        <fullName evidence="1">Uncharacterized protein</fullName>
    </submittedName>
</protein>
<dbReference type="EMBL" id="KN823385">
    <property type="protein sequence ID" value="KIO17428.1"/>
    <property type="molecule type" value="Genomic_DNA"/>
</dbReference>
<dbReference type="AlphaFoldDB" id="A0A0C3K7Q8"/>
<evidence type="ECO:0000313" key="2">
    <source>
        <dbReference type="Proteomes" id="UP000054248"/>
    </source>
</evidence>
<accession>A0A0C3K7Q8</accession>
<dbReference type="HOGENOM" id="CLU_3108177_0_0_1"/>
<evidence type="ECO:0000313" key="1">
    <source>
        <dbReference type="EMBL" id="KIO17428.1"/>
    </source>
</evidence>
<organism evidence="1 2">
    <name type="scientific">Tulasnella calospora MUT 4182</name>
    <dbReference type="NCBI Taxonomy" id="1051891"/>
    <lineage>
        <taxon>Eukaryota</taxon>
        <taxon>Fungi</taxon>
        <taxon>Dikarya</taxon>
        <taxon>Basidiomycota</taxon>
        <taxon>Agaricomycotina</taxon>
        <taxon>Agaricomycetes</taxon>
        <taxon>Cantharellales</taxon>
        <taxon>Tulasnellaceae</taxon>
        <taxon>Tulasnella</taxon>
    </lineage>
</organism>
<reference evidence="1 2" key="1">
    <citation type="submission" date="2014-04" db="EMBL/GenBank/DDBJ databases">
        <authorList>
            <consortium name="DOE Joint Genome Institute"/>
            <person name="Kuo A."/>
            <person name="Girlanda M."/>
            <person name="Perotto S."/>
            <person name="Kohler A."/>
            <person name="Nagy L.G."/>
            <person name="Floudas D."/>
            <person name="Copeland A."/>
            <person name="Barry K.W."/>
            <person name="Cichocki N."/>
            <person name="Veneault-Fourrey C."/>
            <person name="LaButti K."/>
            <person name="Lindquist E.A."/>
            <person name="Lipzen A."/>
            <person name="Lundell T."/>
            <person name="Morin E."/>
            <person name="Murat C."/>
            <person name="Sun H."/>
            <person name="Tunlid A."/>
            <person name="Henrissat B."/>
            <person name="Grigoriev I.V."/>
            <person name="Hibbett D.S."/>
            <person name="Martin F."/>
            <person name="Nordberg H.P."/>
            <person name="Cantor M.N."/>
            <person name="Hua S.X."/>
        </authorList>
    </citation>
    <scope>NUCLEOTIDE SEQUENCE [LARGE SCALE GENOMIC DNA]</scope>
    <source>
        <strain evidence="1 2">MUT 4182</strain>
    </source>
</reference>
<dbReference type="Proteomes" id="UP000054248">
    <property type="component" value="Unassembled WGS sequence"/>
</dbReference>